<dbReference type="InterPro" id="IPR036388">
    <property type="entry name" value="WH-like_DNA-bd_sf"/>
</dbReference>
<evidence type="ECO:0000256" key="4">
    <source>
        <dbReference type="ARBA" id="ARBA00023163"/>
    </source>
</evidence>
<dbReference type="PANTHER" id="PTHR30346:SF31">
    <property type="entry name" value="LYSR SUBSTRATE-BINDING"/>
    <property type="match status" value="1"/>
</dbReference>
<dbReference type="PANTHER" id="PTHR30346">
    <property type="entry name" value="TRANSCRIPTIONAL DUAL REGULATOR HCAR-RELATED"/>
    <property type="match status" value="1"/>
</dbReference>
<organism evidence="6 7">
    <name type="scientific">Paenibacillus eucommiae</name>
    <dbReference type="NCBI Taxonomy" id="1355755"/>
    <lineage>
        <taxon>Bacteria</taxon>
        <taxon>Bacillati</taxon>
        <taxon>Bacillota</taxon>
        <taxon>Bacilli</taxon>
        <taxon>Bacillales</taxon>
        <taxon>Paenibacillaceae</taxon>
        <taxon>Paenibacillus</taxon>
    </lineage>
</organism>
<dbReference type="Proteomes" id="UP001519287">
    <property type="component" value="Unassembled WGS sequence"/>
</dbReference>
<evidence type="ECO:0000259" key="5">
    <source>
        <dbReference type="PROSITE" id="PS50931"/>
    </source>
</evidence>
<dbReference type="GO" id="GO:0003677">
    <property type="term" value="F:DNA binding"/>
    <property type="evidence" value="ECO:0007669"/>
    <property type="project" value="UniProtKB-KW"/>
</dbReference>
<dbReference type="RefSeq" id="WP_209972678.1">
    <property type="nucleotide sequence ID" value="NZ_JAGGLB010000011.1"/>
</dbReference>
<evidence type="ECO:0000256" key="1">
    <source>
        <dbReference type="ARBA" id="ARBA00009437"/>
    </source>
</evidence>
<dbReference type="Gene3D" id="1.10.10.10">
    <property type="entry name" value="Winged helix-like DNA-binding domain superfamily/Winged helix DNA-binding domain"/>
    <property type="match status" value="1"/>
</dbReference>
<comment type="similarity">
    <text evidence="1">Belongs to the LysR transcriptional regulatory family.</text>
</comment>
<dbReference type="InterPro" id="IPR000847">
    <property type="entry name" value="LysR_HTH_N"/>
</dbReference>
<feature type="domain" description="HTH lysR-type" evidence="5">
    <location>
        <begin position="1"/>
        <end position="35"/>
    </location>
</feature>
<gene>
    <name evidence="6" type="ORF">J2Z66_003563</name>
</gene>
<keyword evidence="2" id="KW-0805">Transcription regulation</keyword>
<name>A0ABS4IWI7_9BACL</name>
<protein>
    <submittedName>
        <fullName evidence="6">DNA-binding transcriptional LysR family regulator</fullName>
    </submittedName>
</protein>
<sequence length="35" mass="4093">MEIRQLEYFMAICQELHFTRASVNLGVTQPTLSHQ</sequence>
<dbReference type="InterPro" id="IPR036390">
    <property type="entry name" value="WH_DNA-bd_sf"/>
</dbReference>
<dbReference type="PROSITE" id="PS50931">
    <property type="entry name" value="HTH_LYSR"/>
    <property type="match status" value="1"/>
</dbReference>
<evidence type="ECO:0000256" key="3">
    <source>
        <dbReference type="ARBA" id="ARBA00023125"/>
    </source>
</evidence>
<keyword evidence="7" id="KW-1185">Reference proteome</keyword>
<evidence type="ECO:0000313" key="6">
    <source>
        <dbReference type="EMBL" id="MBP1991955.1"/>
    </source>
</evidence>
<dbReference type="EMBL" id="JAGGLB010000011">
    <property type="protein sequence ID" value="MBP1991955.1"/>
    <property type="molecule type" value="Genomic_DNA"/>
</dbReference>
<comment type="caution">
    <text evidence="6">The sequence shown here is derived from an EMBL/GenBank/DDBJ whole genome shotgun (WGS) entry which is preliminary data.</text>
</comment>
<accession>A0ABS4IWI7</accession>
<proteinExistence type="inferred from homology"/>
<reference evidence="6 7" key="1">
    <citation type="submission" date="2021-03" db="EMBL/GenBank/DDBJ databases">
        <title>Genomic Encyclopedia of Type Strains, Phase IV (KMG-IV): sequencing the most valuable type-strain genomes for metagenomic binning, comparative biology and taxonomic classification.</title>
        <authorList>
            <person name="Goeker M."/>
        </authorList>
    </citation>
    <scope>NUCLEOTIDE SEQUENCE [LARGE SCALE GENOMIC DNA]</scope>
    <source>
        <strain evidence="6 7">DSM 26048</strain>
    </source>
</reference>
<dbReference type="SUPFAM" id="SSF46785">
    <property type="entry name" value="Winged helix' DNA-binding domain"/>
    <property type="match status" value="1"/>
</dbReference>
<keyword evidence="4" id="KW-0804">Transcription</keyword>
<evidence type="ECO:0000256" key="2">
    <source>
        <dbReference type="ARBA" id="ARBA00023015"/>
    </source>
</evidence>
<keyword evidence="3 6" id="KW-0238">DNA-binding</keyword>
<dbReference type="Pfam" id="PF00126">
    <property type="entry name" value="HTH_1"/>
    <property type="match status" value="1"/>
</dbReference>
<evidence type="ECO:0000313" key="7">
    <source>
        <dbReference type="Proteomes" id="UP001519287"/>
    </source>
</evidence>